<evidence type="ECO:0000313" key="2">
    <source>
        <dbReference type="EMBL" id="KAF7843097.1"/>
    </source>
</evidence>
<reference evidence="2" key="1">
    <citation type="submission" date="2020-09" db="EMBL/GenBank/DDBJ databases">
        <title>Genome-Enabled Discovery of Anthraquinone Biosynthesis in Senna tora.</title>
        <authorList>
            <person name="Kang S.-H."/>
            <person name="Pandey R.P."/>
            <person name="Lee C.-M."/>
            <person name="Sim J.-S."/>
            <person name="Jeong J.-T."/>
            <person name="Choi B.-S."/>
            <person name="Jung M."/>
            <person name="Ginzburg D."/>
            <person name="Zhao K."/>
            <person name="Won S.Y."/>
            <person name="Oh T.-J."/>
            <person name="Yu Y."/>
            <person name="Kim N.-H."/>
            <person name="Lee O.R."/>
            <person name="Lee T.-H."/>
            <person name="Bashyal P."/>
            <person name="Kim T.-S."/>
            <person name="Lee W.-H."/>
            <person name="Kawkins C."/>
            <person name="Kim C.-K."/>
            <person name="Kim J.S."/>
            <person name="Ahn B.O."/>
            <person name="Rhee S.Y."/>
            <person name="Sohng J.K."/>
        </authorList>
    </citation>
    <scope>NUCLEOTIDE SEQUENCE</scope>
    <source>
        <tissue evidence="2">Leaf</tissue>
    </source>
</reference>
<evidence type="ECO:0000256" key="1">
    <source>
        <dbReference type="SAM" id="MobiDB-lite"/>
    </source>
</evidence>
<dbReference type="Proteomes" id="UP000634136">
    <property type="component" value="Unassembled WGS sequence"/>
</dbReference>
<feature type="region of interest" description="Disordered" evidence="1">
    <location>
        <begin position="1"/>
        <end position="31"/>
    </location>
</feature>
<organism evidence="2 3">
    <name type="scientific">Senna tora</name>
    <dbReference type="NCBI Taxonomy" id="362788"/>
    <lineage>
        <taxon>Eukaryota</taxon>
        <taxon>Viridiplantae</taxon>
        <taxon>Streptophyta</taxon>
        <taxon>Embryophyta</taxon>
        <taxon>Tracheophyta</taxon>
        <taxon>Spermatophyta</taxon>
        <taxon>Magnoliopsida</taxon>
        <taxon>eudicotyledons</taxon>
        <taxon>Gunneridae</taxon>
        <taxon>Pentapetalae</taxon>
        <taxon>rosids</taxon>
        <taxon>fabids</taxon>
        <taxon>Fabales</taxon>
        <taxon>Fabaceae</taxon>
        <taxon>Caesalpinioideae</taxon>
        <taxon>Cassia clade</taxon>
        <taxon>Senna</taxon>
    </lineage>
</organism>
<gene>
    <name evidence="2" type="ORF">G2W53_000002</name>
</gene>
<protein>
    <submittedName>
        <fullName evidence="2">Uncharacterized protein</fullName>
    </submittedName>
</protein>
<sequence length="76" mass="8210">MKANPGSGPSPNAEPPDEPKEAEEELKRRVPEEVKVTVMKVLGIESYQVHIVLVPCTVLGDGTAERSAREAGWPSD</sequence>
<proteinExistence type="predicted"/>
<dbReference type="EMBL" id="JAAIUW010000001">
    <property type="protein sequence ID" value="KAF7843097.1"/>
    <property type="molecule type" value="Genomic_DNA"/>
</dbReference>
<name>A0A834XF15_9FABA</name>
<accession>A0A834XF15</accession>
<dbReference type="AlphaFoldDB" id="A0A834XF15"/>
<keyword evidence="3" id="KW-1185">Reference proteome</keyword>
<evidence type="ECO:0000313" key="3">
    <source>
        <dbReference type="Proteomes" id="UP000634136"/>
    </source>
</evidence>
<comment type="caution">
    <text evidence="2">The sequence shown here is derived from an EMBL/GenBank/DDBJ whole genome shotgun (WGS) entry which is preliminary data.</text>
</comment>